<evidence type="ECO:0000313" key="1">
    <source>
        <dbReference type="EMBL" id="KIK19517.1"/>
    </source>
</evidence>
<sequence>MRTTDGDSVFFACPPRWRIVERTAFVTAAPYKTPLELSSPVTQLNTRYAYFGCTLGLLQSHCQGTLPTMVQTMVLICW</sequence>
<dbReference type="EMBL" id="KN833782">
    <property type="protein sequence ID" value="KIK19517.1"/>
    <property type="molecule type" value="Genomic_DNA"/>
</dbReference>
<evidence type="ECO:0000313" key="2">
    <source>
        <dbReference type="Proteomes" id="UP000054018"/>
    </source>
</evidence>
<organism evidence="1 2">
    <name type="scientific">Pisolithus microcarpus 441</name>
    <dbReference type="NCBI Taxonomy" id="765257"/>
    <lineage>
        <taxon>Eukaryota</taxon>
        <taxon>Fungi</taxon>
        <taxon>Dikarya</taxon>
        <taxon>Basidiomycota</taxon>
        <taxon>Agaricomycotina</taxon>
        <taxon>Agaricomycetes</taxon>
        <taxon>Agaricomycetidae</taxon>
        <taxon>Boletales</taxon>
        <taxon>Sclerodermatineae</taxon>
        <taxon>Pisolithaceae</taxon>
        <taxon>Pisolithus</taxon>
    </lineage>
</organism>
<reference evidence="2" key="2">
    <citation type="submission" date="2015-01" db="EMBL/GenBank/DDBJ databases">
        <title>Evolutionary Origins and Diversification of the Mycorrhizal Mutualists.</title>
        <authorList>
            <consortium name="DOE Joint Genome Institute"/>
            <consortium name="Mycorrhizal Genomics Consortium"/>
            <person name="Kohler A."/>
            <person name="Kuo A."/>
            <person name="Nagy L.G."/>
            <person name="Floudas D."/>
            <person name="Copeland A."/>
            <person name="Barry K.W."/>
            <person name="Cichocki N."/>
            <person name="Veneault-Fourrey C."/>
            <person name="LaButti K."/>
            <person name="Lindquist E.A."/>
            <person name="Lipzen A."/>
            <person name="Lundell T."/>
            <person name="Morin E."/>
            <person name="Murat C."/>
            <person name="Riley R."/>
            <person name="Ohm R."/>
            <person name="Sun H."/>
            <person name="Tunlid A."/>
            <person name="Henrissat B."/>
            <person name="Grigoriev I.V."/>
            <person name="Hibbett D.S."/>
            <person name="Martin F."/>
        </authorList>
    </citation>
    <scope>NUCLEOTIDE SEQUENCE [LARGE SCALE GENOMIC DNA]</scope>
    <source>
        <strain evidence="2">441</strain>
    </source>
</reference>
<protein>
    <submittedName>
        <fullName evidence="1">Uncharacterized protein</fullName>
    </submittedName>
</protein>
<dbReference type="HOGENOM" id="CLU_197745_0_0_1"/>
<reference evidence="1 2" key="1">
    <citation type="submission" date="2014-04" db="EMBL/GenBank/DDBJ databases">
        <authorList>
            <consortium name="DOE Joint Genome Institute"/>
            <person name="Kuo A."/>
            <person name="Kohler A."/>
            <person name="Costa M.D."/>
            <person name="Nagy L.G."/>
            <person name="Floudas D."/>
            <person name="Copeland A."/>
            <person name="Barry K.W."/>
            <person name="Cichocki N."/>
            <person name="Veneault-Fourrey C."/>
            <person name="LaButti K."/>
            <person name="Lindquist E.A."/>
            <person name="Lipzen A."/>
            <person name="Lundell T."/>
            <person name="Morin E."/>
            <person name="Murat C."/>
            <person name="Sun H."/>
            <person name="Tunlid A."/>
            <person name="Henrissat B."/>
            <person name="Grigoriev I.V."/>
            <person name="Hibbett D.S."/>
            <person name="Martin F."/>
            <person name="Nordberg H.P."/>
            <person name="Cantor M.N."/>
            <person name="Hua S.X."/>
        </authorList>
    </citation>
    <scope>NUCLEOTIDE SEQUENCE [LARGE SCALE GENOMIC DNA]</scope>
    <source>
        <strain evidence="1 2">441</strain>
    </source>
</reference>
<dbReference type="AlphaFoldDB" id="A0A0C9ZAN6"/>
<dbReference type="Proteomes" id="UP000054018">
    <property type="component" value="Unassembled WGS sequence"/>
</dbReference>
<name>A0A0C9ZAN6_9AGAM</name>
<accession>A0A0C9ZAN6</accession>
<gene>
    <name evidence="1" type="ORF">PISMIDRAFT_682978</name>
</gene>
<keyword evidence="2" id="KW-1185">Reference proteome</keyword>
<proteinExistence type="predicted"/>